<accession>A0A328VL92</accession>
<evidence type="ECO:0000313" key="3">
    <source>
        <dbReference type="Proteomes" id="UP000248706"/>
    </source>
</evidence>
<dbReference type="EMBL" id="MCIF01000002">
    <property type="protein sequence ID" value="RAQ98237.1"/>
    <property type="molecule type" value="Genomic_DNA"/>
</dbReference>
<name>A0A328VL92_9CHLR</name>
<evidence type="ECO:0000256" key="1">
    <source>
        <dbReference type="SAM" id="MobiDB-lite"/>
    </source>
</evidence>
<keyword evidence="3" id="KW-1185">Reference proteome</keyword>
<dbReference type="Proteomes" id="UP000248706">
    <property type="component" value="Unassembled WGS sequence"/>
</dbReference>
<feature type="region of interest" description="Disordered" evidence="1">
    <location>
        <begin position="50"/>
        <end position="70"/>
    </location>
</feature>
<feature type="compositionally biased region" description="Pro residues" evidence="1">
    <location>
        <begin position="57"/>
        <end position="70"/>
    </location>
</feature>
<protein>
    <submittedName>
        <fullName evidence="2">Uncharacterized protein</fullName>
    </submittedName>
</protein>
<proteinExistence type="predicted"/>
<organism evidence="2 3">
    <name type="scientific">Thermogemmatispora tikiterensis</name>
    <dbReference type="NCBI Taxonomy" id="1825093"/>
    <lineage>
        <taxon>Bacteria</taxon>
        <taxon>Bacillati</taxon>
        <taxon>Chloroflexota</taxon>
        <taxon>Ktedonobacteria</taxon>
        <taxon>Thermogemmatisporales</taxon>
        <taxon>Thermogemmatisporaceae</taxon>
        <taxon>Thermogemmatispora</taxon>
    </lineage>
</organism>
<dbReference type="AlphaFoldDB" id="A0A328VL92"/>
<evidence type="ECO:0000313" key="2">
    <source>
        <dbReference type="EMBL" id="RAQ98237.1"/>
    </source>
</evidence>
<comment type="caution">
    <text evidence="2">The sequence shown here is derived from an EMBL/GenBank/DDBJ whole genome shotgun (WGS) entry which is preliminary data.</text>
</comment>
<reference evidence="2 3" key="1">
    <citation type="submission" date="2016-08" db="EMBL/GenBank/DDBJ databases">
        <title>Analysis of Carbohydrate Active Enzymes in Thermogemmatispora T81 Reveals Carbohydrate Degradation Ability.</title>
        <authorList>
            <person name="Tomazini A."/>
            <person name="Lal S."/>
            <person name="Stott M."/>
            <person name="Henrissat B."/>
            <person name="Polikarpov I."/>
            <person name="Sparling R."/>
            <person name="Levin D.B."/>
        </authorList>
    </citation>
    <scope>NUCLEOTIDE SEQUENCE [LARGE SCALE GENOMIC DNA]</scope>
    <source>
        <strain evidence="2 3">T81</strain>
    </source>
</reference>
<sequence length="70" mass="7666">MEQLSHEQASERIVALERRLKKEQQAKARRSGDACLSPSFSLVTSLGAADISVPTGPKIPRPLPPRSSKR</sequence>
<gene>
    <name evidence="2" type="ORF">A4R35_22040</name>
</gene>